<dbReference type="InterPro" id="IPR002182">
    <property type="entry name" value="NB-ARC"/>
</dbReference>
<dbReference type="Pfam" id="PF00931">
    <property type="entry name" value="NB-ARC"/>
    <property type="match status" value="1"/>
</dbReference>
<dbReference type="Pfam" id="PF18052">
    <property type="entry name" value="Rx_N"/>
    <property type="match status" value="1"/>
</dbReference>
<dbReference type="GO" id="GO:0098542">
    <property type="term" value="P:defense response to other organism"/>
    <property type="evidence" value="ECO:0007669"/>
    <property type="project" value="TreeGrafter"/>
</dbReference>
<keyword evidence="6" id="KW-0175">Coiled coil</keyword>
<name>A0A811QFG5_9POAL</name>
<evidence type="ECO:0000256" key="3">
    <source>
        <dbReference type="ARBA" id="ARBA00022737"/>
    </source>
</evidence>
<dbReference type="AlphaFoldDB" id="A0A811QFG5"/>
<feature type="domain" description="NB-ARC" evidence="7">
    <location>
        <begin position="159"/>
        <end position="327"/>
    </location>
</feature>
<feature type="domain" description="Disease resistance protein winged helix" evidence="9">
    <location>
        <begin position="414"/>
        <end position="482"/>
    </location>
</feature>
<evidence type="ECO:0000256" key="1">
    <source>
        <dbReference type="ARBA" id="ARBA00008894"/>
    </source>
</evidence>
<feature type="domain" description="Disease resistance N-terminal" evidence="8">
    <location>
        <begin position="9"/>
        <end position="98"/>
    </location>
</feature>
<dbReference type="Gene3D" id="3.80.10.10">
    <property type="entry name" value="Ribonuclease Inhibitor"/>
    <property type="match status" value="1"/>
</dbReference>
<dbReference type="InterPro" id="IPR055414">
    <property type="entry name" value="LRR_R13L4/SHOC2-like"/>
</dbReference>
<dbReference type="InterPro" id="IPR044974">
    <property type="entry name" value="Disease_R_plants"/>
</dbReference>
<evidence type="ECO:0000259" key="10">
    <source>
        <dbReference type="Pfam" id="PF23598"/>
    </source>
</evidence>
<dbReference type="Pfam" id="PF23559">
    <property type="entry name" value="WHD_DRP"/>
    <property type="match status" value="1"/>
</dbReference>
<keyword evidence="5" id="KW-0611">Plant defense</keyword>
<dbReference type="Proteomes" id="UP000604825">
    <property type="component" value="Unassembled WGS sequence"/>
</dbReference>
<evidence type="ECO:0000259" key="9">
    <source>
        <dbReference type="Pfam" id="PF23559"/>
    </source>
</evidence>
<keyword evidence="2" id="KW-0433">Leucine-rich repeat</keyword>
<keyword evidence="4" id="KW-0547">Nucleotide-binding</keyword>
<dbReference type="SUPFAM" id="SSF52058">
    <property type="entry name" value="L domain-like"/>
    <property type="match status" value="1"/>
</dbReference>
<evidence type="ECO:0000256" key="2">
    <source>
        <dbReference type="ARBA" id="ARBA00022614"/>
    </source>
</evidence>
<keyword evidence="12" id="KW-1185">Reference proteome</keyword>
<dbReference type="GO" id="GO:0043531">
    <property type="term" value="F:ADP binding"/>
    <property type="evidence" value="ECO:0007669"/>
    <property type="project" value="InterPro"/>
</dbReference>
<dbReference type="PANTHER" id="PTHR23155">
    <property type="entry name" value="DISEASE RESISTANCE PROTEIN RP"/>
    <property type="match status" value="1"/>
</dbReference>
<dbReference type="Pfam" id="PF23598">
    <property type="entry name" value="LRR_14"/>
    <property type="match status" value="1"/>
</dbReference>
<proteinExistence type="inferred from homology"/>
<dbReference type="InterPro" id="IPR036388">
    <property type="entry name" value="WH-like_DNA-bd_sf"/>
</dbReference>
<dbReference type="Gene3D" id="3.40.50.300">
    <property type="entry name" value="P-loop containing nucleotide triphosphate hydrolases"/>
    <property type="match status" value="1"/>
</dbReference>
<evidence type="ECO:0000313" key="12">
    <source>
        <dbReference type="Proteomes" id="UP000604825"/>
    </source>
</evidence>
<dbReference type="InterPro" id="IPR032675">
    <property type="entry name" value="LRR_dom_sf"/>
</dbReference>
<evidence type="ECO:0000256" key="4">
    <source>
        <dbReference type="ARBA" id="ARBA00022741"/>
    </source>
</evidence>
<dbReference type="PRINTS" id="PR00364">
    <property type="entry name" value="DISEASERSIST"/>
</dbReference>
<organism evidence="11 12">
    <name type="scientific">Miscanthus lutarioriparius</name>
    <dbReference type="NCBI Taxonomy" id="422564"/>
    <lineage>
        <taxon>Eukaryota</taxon>
        <taxon>Viridiplantae</taxon>
        <taxon>Streptophyta</taxon>
        <taxon>Embryophyta</taxon>
        <taxon>Tracheophyta</taxon>
        <taxon>Spermatophyta</taxon>
        <taxon>Magnoliopsida</taxon>
        <taxon>Liliopsida</taxon>
        <taxon>Poales</taxon>
        <taxon>Poaceae</taxon>
        <taxon>PACMAD clade</taxon>
        <taxon>Panicoideae</taxon>
        <taxon>Andropogonodae</taxon>
        <taxon>Andropogoneae</taxon>
        <taxon>Saccharinae</taxon>
        <taxon>Miscanthus</taxon>
    </lineage>
</organism>
<dbReference type="EMBL" id="CAJGYO010000010">
    <property type="protein sequence ID" value="CAD6257970.1"/>
    <property type="molecule type" value="Genomic_DNA"/>
</dbReference>
<sequence length="993" mass="112358">MDAGVLSAFINNLVARLFVLADENYKLYKDFEEDVHFLTEELHMITSAIDDQLSGRSDRALQFKVNELHELALQMEDCIDRIMYHASKEQQPWYHMNQASGRRIRSRLQLAKEMQRLKKRLLEAHQRKERYSVPRLSHPELPPSASDRHIARDDLVCIDTPLKEILEHLSEAEGQLEQLKVISIVGFSGLGKTVLAQELYDSEVGRQFEKRAWVSAGQRNLEELLTEILRQVHEPLSLVNCNARQLSTNLRNHLNNKRYFIVIDDMRSTDQWNSIKSSFPRPRDVSSRIVVTTKIQSVANTCSSTNGYMHKMRRLDEEYSKQLLLKESCLQEYSASHLDSKAILDKCDGQPLALTSVGQFIQSRNWAEWDGVCKEVRSHLDSDDTLKRMYQMLTHEYSSLPSHELKACLLYFAMFPSDCRVRVKRLMRRWLAEGFLIPTVLCSDPATQSLKELMDRNIIQSIDVISNNMKVKTCKTYGMMHEYIMCKSLSEKMIALFYDGKLQPRAARRLSLHDSNITDATKSEFDLTLVRSLIVIGQAGKAILDFRKYQLLRVLDLEQCTDLHNDHLNEVCNLLLIKYLSLGGRVTSLPKEIKRLKLLETLDLRRADVKILSPEVIQLPNLIHLFGKFKLPNTVVLSKLQKFLSSRQCKLETLAGFMVDESEGFAELMVHMKRLRKVKIWCESSATSSSLSNVEKAIHKFIHDVNDSADDPRSLSVHFDGCSEDLLEGLKAPCYLKSLKLQGRLLKLPEFVTALRRLRELCLESTRLTADLLTALGYLKDLLYLKLIADELDQITFRNSALPKLLCLCFVVKHPTFPNIEGGALPHLISLQLICEKMDGQCSIQIKGFKCLREVVLDDEVNTDTKAKWVQAAKEHENRPKVLLLKRAAPPQGATETEITECSVVSEGPVQQNDIQMPQQDPLSAPVTVGPGAGLQGAQAAVSSTMAPAPVHDDSYSSNGSTALVPSVTSTATALMDFPESSAQGAAREVIPC</sequence>
<dbReference type="Gene3D" id="1.10.10.10">
    <property type="entry name" value="Winged helix-like DNA-binding domain superfamily/Winged helix DNA-binding domain"/>
    <property type="match status" value="1"/>
</dbReference>
<keyword evidence="3" id="KW-0677">Repeat</keyword>
<protein>
    <submittedName>
        <fullName evidence="11">Uncharacterized protein</fullName>
    </submittedName>
</protein>
<evidence type="ECO:0000256" key="6">
    <source>
        <dbReference type="ARBA" id="ARBA00023054"/>
    </source>
</evidence>
<accession>A0A811QFG5</accession>
<dbReference type="Gene3D" id="1.10.8.430">
    <property type="entry name" value="Helical domain of apoptotic protease-activating factors"/>
    <property type="match status" value="1"/>
</dbReference>
<gene>
    <name evidence="11" type="ORF">NCGR_LOCUS41453</name>
</gene>
<feature type="domain" description="Disease resistance R13L4/SHOC-2-like LRR" evidence="10">
    <location>
        <begin position="530"/>
        <end position="881"/>
    </location>
</feature>
<dbReference type="SUPFAM" id="SSF52540">
    <property type="entry name" value="P-loop containing nucleoside triphosphate hydrolases"/>
    <property type="match status" value="1"/>
</dbReference>
<evidence type="ECO:0000259" key="7">
    <source>
        <dbReference type="Pfam" id="PF00931"/>
    </source>
</evidence>
<dbReference type="OrthoDB" id="629305at2759"/>
<reference evidence="11" key="1">
    <citation type="submission" date="2020-10" db="EMBL/GenBank/DDBJ databases">
        <authorList>
            <person name="Han B."/>
            <person name="Lu T."/>
            <person name="Zhao Q."/>
            <person name="Huang X."/>
            <person name="Zhao Y."/>
        </authorList>
    </citation>
    <scope>NUCLEOTIDE SEQUENCE</scope>
</reference>
<dbReference type="PANTHER" id="PTHR23155:SF1233">
    <property type="entry name" value="DISEASE RESISTANCE PROTEIN RGA4"/>
    <property type="match status" value="1"/>
</dbReference>
<comment type="similarity">
    <text evidence="1">Belongs to the disease resistance NB-LRR family.</text>
</comment>
<evidence type="ECO:0000313" key="11">
    <source>
        <dbReference type="EMBL" id="CAD6257970.1"/>
    </source>
</evidence>
<evidence type="ECO:0000259" key="8">
    <source>
        <dbReference type="Pfam" id="PF18052"/>
    </source>
</evidence>
<dbReference type="InterPro" id="IPR058922">
    <property type="entry name" value="WHD_DRP"/>
</dbReference>
<comment type="caution">
    <text evidence="11">The sequence shown here is derived from an EMBL/GenBank/DDBJ whole genome shotgun (WGS) entry which is preliminary data.</text>
</comment>
<dbReference type="InterPro" id="IPR042197">
    <property type="entry name" value="Apaf_helical"/>
</dbReference>
<evidence type="ECO:0000256" key="5">
    <source>
        <dbReference type="ARBA" id="ARBA00022821"/>
    </source>
</evidence>
<dbReference type="Gene3D" id="1.20.5.4130">
    <property type="match status" value="1"/>
</dbReference>
<dbReference type="InterPro" id="IPR041118">
    <property type="entry name" value="Rx_N"/>
</dbReference>
<dbReference type="InterPro" id="IPR027417">
    <property type="entry name" value="P-loop_NTPase"/>
</dbReference>